<evidence type="ECO:0000313" key="1">
    <source>
        <dbReference type="EMBL" id="HGI87321.1"/>
    </source>
</evidence>
<accession>A0A7C4BBH0</accession>
<name>A0A7C4BBH0_9CREN</name>
<proteinExistence type="predicted"/>
<reference evidence="1" key="1">
    <citation type="journal article" date="2020" name="mSystems">
        <title>Genome- and Community-Level Interaction Insights into Carbon Utilization and Element Cycling Functions of Hydrothermarchaeota in Hydrothermal Sediment.</title>
        <authorList>
            <person name="Zhou Z."/>
            <person name="Liu Y."/>
            <person name="Xu W."/>
            <person name="Pan J."/>
            <person name="Luo Z.H."/>
            <person name="Li M."/>
        </authorList>
    </citation>
    <scope>NUCLEOTIDE SEQUENCE [LARGE SCALE GENOMIC DNA]</scope>
    <source>
        <strain evidence="1">SpSt-732</strain>
    </source>
</reference>
<gene>
    <name evidence="1" type="ORF">ENV14_02845</name>
</gene>
<comment type="caution">
    <text evidence="1">The sequence shown here is derived from an EMBL/GenBank/DDBJ whole genome shotgun (WGS) entry which is preliminary data.</text>
</comment>
<dbReference type="AlphaFoldDB" id="A0A7C4BBH0"/>
<dbReference type="EMBL" id="DTFF01000024">
    <property type="protein sequence ID" value="HGI87321.1"/>
    <property type="molecule type" value="Genomic_DNA"/>
</dbReference>
<organism evidence="1">
    <name type="scientific">Ignisphaera aggregans</name>
    <dbReference type="NCBI Taxonomy" id="334771"/>
    <lineage>
        <taxon>Archaea</taxon>
        <taxon>Thermoproteota</taxon>
        <taxon>Thermoprotei</taxon>
        <taxon>Desulfurococcales</taxon>
        <taxon>Desulfurococcaceae</taxon>
        <taxon>Ignisphaera</taxon>
    </lineage>
</organism>
<protein>
    <submittedName>
        <fullName evidence="1">Uncharacterized protein</fullName>
    </submittedName>
</protein>
<sequence length="335" mass="37926">MRIRIDEELDNATFSINNLVEDQVLHSQKPSVISKVDFGNFKFLKGYLIIAISSRSKIDNITKWKIALNGIALTREFKPHLESRISENIYQALFVYDVSKILNTIQPSALFKMKYEGKEPITINAVSLITLHQYNESSVKIACIAEALSLDNYVLDLSQHVSQQKKYKESMLYLGIVSEQGSKLKLNSSDSNLAVHNLGRGFNFIETSLRSAKTDKLILKGEDPLTRHIFHCIAHTTLEYPSIAIKQYLTSSNNNYNYLELVLANESPVNADECEVIVFKMGIPIQRLSLGPFNAGEGRSIKIPLLNKISGRIVVRLVWRKALKTLTRDQIIELK</sequence>